<gene>
    <name evidence="1" type="ORF">CFBP6411_02425</name>
</gene>
<dbReference type="EMBL" id="LT963408">
    <property type="protein sequence ID" value="SOS33782.1"/>
    <property type="molecule type" value="Genomic_DNA"/>
</dbReference>
<reference evidence="2" key="1">
    <citation type="submission" date="2017-11" db="EMBL/GenBank/DDBJ databases">
        <authorList>
            <person name="Blom J."/>
        </authorList>
    </citation>
    <scope>NUCLEOTIDE SEQUENCE [LARGE SCALE GENOMIC DNA]</scope>
</reference>
<organism evidence="1 2">
    <name type="scientific">Pseudomonas syringae group genomosp. 3</name>
    <dbReference type="NCBI Taxonomy" id="251701"/>
    <lineage>
        <taxon>Bacteria</taxon>
        <taxon>Pseudomonadati</taxon>
        <taxon>Pseudomonadota</taxon>
        <taxon>Gammaproteobacteria</taxon>
        <taxon>Pseudomonadales</taxon>
        <taxon>Pseudomonadaceae</taxon>
        <taxon>Pseudomonas</taxon>
    </lineage>
</organism>
<dbReference type="Proteomes" id="UP000238093">
    <property type="component" value="Chromosome I"/>
</dbReference>
<sequence length="31" mass="3370">MEFFPAAATKHTAIVNVESDSTAFRPDYPGV</sequence>
<name>A0A2K4WD23_9PSED</name>
<accession>A0A2K4WD23</accession>
<proteinExistence type="predicted"/>
<evidence type="ECO:0000313" key="2">
    <source>
        <dbReference type="Proteomes" id="UP000238093"/>
    </source>
</evidence>
<evidence type="ECO:0000313" key="1">
    <source>
        <dbReference type="EMBL" id="SOS33782.1"/>
    </source>
</evidence>
<dbReference type="AlphaFoldDB" id="A0A2K4WD23"/>
<protein>
    <submittedName>
        <fullName evidence="1">Uncharacterized protein</fullName>
    </submittedName>
</protein>